<dbReference type="InterPro" id="IPR023214">
    <property type="entry name" value="HAD_sf"/>
</dbReference>
<keyword evidence="2 4" id="KW-0378">Hydrolase</keyword>
<evidence type="ECO:0000256" key="3">
    <source>
        <dbReference type="ARBA" id="ARBA00022842"/>
    </source>
</evidence>
<evidence type="ECO:0000313" key="4">
    <source>
        <dbReference type="EMBL" id="EFY07812.1"/>
    </source>
</evidence>
<evidence type="ECO:0000313" key="5">
    <source>
        <dbReference type="Proteomes" id="UP000018458"/>
    </source>
</evidence>
<dbReference type="Gene3D" id="3.40.50.1000">
    <property type="entry name" value="HAD superfamily/HAD-like"/>
    <property type="match status" value="1"/>
</dbReference>
<dbReference type="Pfam" id="PF00702">
    <property type="entry name" value="Hydrolase"/>
    <property type="match status" value="1"/>
</dbReference>
<sequence>MKFFKKFDVTKVKALSFDLDDTLYDNHPVIKRAEEIFAVYLQNRYHLPQGFGTDSFWSSMKLALGFKHPEFKEDVTKLRVHTLYEGFKALNRPLPRGMKEAEELVAYFVSIRSKAKVPASSFKLLTELRKHYPVAALSNGNSDLKISGLFQSFDYNLRPSFLGLKAKPHADLFNAYASMLNIKAENILHIGDEPYSDVHGAVYAGCQCAWLYRGFAGDSPGFSEIRVLPQVALSNLCELKELLNI</sequence>
<evidence type="ECO:0000256" key="1">
    <source>
        <dbReference type="ARBA" id="ARBA00001946"/>
    </source>
</evidence>
<dbReference type="PANTHER" id="PTHR46470">
    <property type="entry name" value="N-ACYLNEURAMINATE-9-PHOSPHATASE"/>
    <property type="match status" value="1"/>
</dbReference>
<dbReference type="InterPro" id="IPR051400">
    <property type="entry name" value="HAD-like_hydrolase"/>
</dbReference>
<dbReference type="GO" id="GO:0009231">
    <property type="term" value="P:riboflavin biosynthetic process"/>
    <property type="evidence" value="ECO:0007669"/>
    <property type="project" value="TreeGrafter"/>
</dbReference>
<dbReference type="HOGENOM" id="CLU_045011_8_2_6"/>
<proteinExistence type="predicted"/>
<dbReference type="eggNOG" id="COG1011">
    <property type="taxonomic scope" value="Bacteria"/>
</dbReference>
<name>E8LI42_SUCHY</name>
<dbReference type="GO" id="GO:0016787">
    <property type="term" value="F:hydrolase activity"/>
    <property type="evidence" value="ECO:0007669"/>
    <property type="project" value="UniProtKB-KW"/>
</dbReference>
<dbReference type="AlphaFoldDB" id="E8LI42"/>
<keyword evidence="3" id="KW-0460">Magnesium</keyword>
<evidence type="ECO:0000256" key="2">
    <source>
        <dbReference type="ARBA" id="ARBA00022801"/>
    </source>
</evidence>
<keyword evidence="5" id="KW-1185">Reference proteome</keyword>
<dbReference type="Gene3D" id="1.20.120.1600">
    <property type="match status" value="1"/>
</dbReference>
<dbReference type="EMBL" id="AEVO01000014">
    <property type="protein sequence ID" value="EFY07812.1"/>
    <property type="molecule type" value="Genomic_DNA"/>
</dbReference>
<dbReference type="Proteomes" id="UP000018458">
    <property type="component" value="Unassembled WGS sequence"/>
</dbReference>
<comment type="cofactor">
    <cofactor evidence="1">
        <name>Mg(2+)</name>
        <dbReference type="ChEBI" id="CHEBI:18420"/>
    </cofactor>
</comment>
<dbReference type="SUPFAM" id="SSF56784">
    <property type="entry name" value="HAD-like"/>
    <property type="match status" value="1"/>
</dbReference>
<dbReference type="STRING" id="762983.HMPREF9444_00357"/>
<comment type="caution">
    <text evidence="4">The sequence shown here is derived from an EMBL/GenBank/DDBJ whole genome shotgun (WGS) entry which is preliminary data.</text>
</comment>
<organism evidence="4 5">
    <name type="scientific">Succinatimonas hippei (strain DSM 22608 / JCM 16073 / KCTC 15190 / YIT 12066)</name>
    <dbReference type="NCBI Taxonomy" id="762983"/>
    <lineage>
        <taxon>Bacteria</taxon>
        <taxon>Pseudomonadati</taxon>
        <taxon>Pseudomonadota</taxon>
        <taxon>Gammaproteobacteria</taxon>
        <taxon>Aeromonadales</taxon>
        <taxon>Succinivibrionaceae</taxon>
        <taxon>Succinatimonas</taxon>
    </lineage>
</organism>
<dbReference type="NCBIfam" id="TIGR01549">
    <property type="entry name" value="HAD-SF-IA-v1"/>
    <property type="match status" value="1"/>
</dbReference>
<dbReference type="InterPro" id="IPR036412">
    <property type="entry name" value="HAD-like_sf"/>
</dbReference>
<dbReference type="OrthoDB" id="367448at2"/>
<accession>E8LI42</accession>
<dbReference type="RefSeq" id="WP_009142580.1">
    <property type="nucleotide sequence ID" value="NZ_GL830952.1"/>
</dbReference>
<dbReference type="SFLD" id="SFLDS00003">
    <property type="entry name" value="Haloacid_Dehalogenase"/>
    <property type="match status" value="1"/>
</dbReference>
<gene>
    <name evidence="4" type="ORF">HMPREF9444_00357</name>
</gene>
<dbReference type="PANTHER" id="PTHR46470:SF4">
    <property type="entry name" value="5-AMINO-6-(5-PHOSPHO-D-RIBITYLAMINO)URACIL PHOSPHATASE YIGB"/>
    <property type="match status" value="1"/>
</dbReference>
<dbReference type="SFLD" id="SFLDG01129">
    <property type="entry name" value="C1.5:_HAD__Beta-PGM__Phosphata"/>
    <property type="match status" value="1"/>
</dbReference>
<protein>
    <submittedName>
        <fullName evidence="4">HAD hydrolase, family IA, variant 1</fullName>
    </submittedName>
</protein>
<reference evidence="4 5" key="1">
    <citation type="submission" date="2011-01" db="EMBL/GenBank/DDBJ databases">
        <authorList>
            <person name="Weinstock G."/>
            <person name="Sodergren E."/>
            <person name="Clifton S."/>
            <person name="Fulton L."/>
            <person name="Fulton B."/>
            <person name="Courtney L."/>
            <person name="Fronick C."/>
            <person name="Harrison M."/>
            <person name="Strong C."/>
            <person name="Farmer C."/>
            <person name="Delahaunty K."/>
            <person name="Markovic C."/>
            <person name="Hall O."/>
            <person name="Minx P."/>
            <person name="Tomlinson C."/>
            <person name="Mitreva M."/>
            <person name="Hou S."/>
            <person name="Chen J."/>
            <person name="Wollam A."/>
            <person name="Pepin K.H."/>
            <person name="Johnson M."/>
            <person name="Bhonagiri V."/>
            <person name="Zhang X."/>
            <person name="Suruliraj S."/>
            <person name="Warren W."/>
            <person name="Chinwalla A."/>
            <person name="Mardis E.R."/>
            <person name="Wilson R.K."/>
        </authorList>
    </citation>
    <scope>NUCLEOTIDE SEQUENCE [LARGE SCALE GENOMIC DNA]</scope>
    <source>
        <strain evidence="5">DSM 22608 / JCM 16073 / KCTC 15190 / YIT 12066</strain>
    </source>
</reference>
<dbReference type="InterPro" id="IPR006439">
    <property type="entry name" value="HAD-SF_hydro_IA"/>
</dbReference>